<evidence type="ECO:0000256" key="1">
    <source>
        <dbReference type="ARBA" id="ARBA00001933"/>
    </source>
</evidence>
<dbReference type="Gene3D" id="3.40.640.10">
    <property type="entry name" value="Type I PLP-dependent aspartate aminotransferase-like (Major domain)"/>
    <property type="match status" value="1"/>
</dbReference>
<evidence type="ECO:0000313" key="7">
    <source>
        <dbReference type="EMBL" id="KAL0264088.1"/>
    </source>
</evidence>
<dbReference type="Pfam" id="PF00155">
    <property type="entry name" value="Aminotran_1_2"/>
    <property type="match status" value="1"/>
</dbReference>
<proteinExistence type="inferred from homology"/>
<dbReference type="PANTHER" id="PTHR42790">
    <property type="entry name" value="AMINOTRANSFERASE"/>
    <property type="match status" value="1"/>
</dbReference>
<dbReference type="PANTHER" id="PTHR42790:SF21">
    <property type="entry name" value="AROMATIC_AMINOADIPATE AMINOTRANSFERASE 1"/>
    <property type="match status" value="1"/>
</dbReference>
<accession>A0ABR3CW69</accession>
<keyword evidence="3 7" id="KW-0032">Aminotransferase</keyword>
<keyword evidence="8" id="KW-1185">Reference proteome</keyword>
<dbReference type="InterPro" id="IPR004839">
    <property type="entry name" value="Aminotransferase_I/II_large"/>
</dbReference>
<dbReference type="EMBL" id="JAJVCZ030000001">
    <property type="protein sequence ID" value="KAL0264088.1"/>
    <property type="molecule type" value="Genomic_DNA"/>
</dbReference>
<comment type="cofactor">
    <cofactor evidence="1">
        <name>pyridoxal 5'-phosphate</name>
        <dbReference type="ChEBI" id="CHEBI:597326"/>
    </cofactor>
</comment>
<dbReference type="CDD" id="cd00609">
    <property type="entry name" value="AAT_like"/>
    <property type="match status" value="1"/>
</dbReference>
<name>A0ABR3CW69_9PEZI</name>
<comment type="similarity">
    <text evidence="2">Belongs to the class-I pyridoxal-phosphate-dependent aminotransferase family.</text>
</comment>
<dbReference type="SUPFAM" id="SSF53383">
    <property type="entry name" value="PLP-dependent transferases"/>
    <property type="match status" value="1"/>
</dbReference>
<dbReference type="InterPro" id="IPR015421">
    <property type="entry name" value="PyrdxlP-dep_Trfase_major"/>
</dbReference>
<sequence length="505" mass="56387">MTTTQRKEISATQWGVAAPCSSQIFKTRCHQRKPSSLKWDHRLTRESASRTGSSLKTAFKHLRDPNVISLGGGLPLSEYFPFESMSLTVPSFKHGPNHDALLHATKHDMSDGLSIYDLTVALNYSQGSGAAQLLRWITEHTEMVHDPPYADWQCTMTIGNTSALDMVLRMFAAPGDFVLSDDYTFATAVETAAPMGVGFAGVEMDDEGMLPASLRDTLENWDTMARGGAPRPFLLYTIPTGQNPTGATQSAQRRRDIYRVAREYDLIILEDDPYYFLQMDPFVAVKEDTGAPAELHPSGQLLEMLVPSYLSMDTDGRVVRMDSFSKVISPGTRLGWITASQQIVEQYKHHADVSTQGPSGLSQLALFKLLDEHWGHPGYLDWLLHIRREYTMRRDFTLAACERYLPRNIVRWSPPQAGMFQWLKVEGSSHPQAGAKTAAEIEEEIWLESIKQGALVARGSWFYVGGGKPHGDIYFRITFAAASLDNIAEAVTRFGKAVSRVFRLE</sequence>
<evidence type="ECO:0000256" key="2">
    <source>
        <dbReference type="ARBA" id="ARBA00007441"/>
    </source>
</evidence>
<keyword evidence="4" id="KW-0808">Transferase</keyword>
<dbReference type="Proteomes" id="UP001430584">
    <property type="component" value="Unassembled WGS sequence"/>
</dbReference>
<evidence type="ECO:0000256" key="5">
    <source>
        <dbReference type="ARBA" id="ARBA00022898"/>
    </source>
</evidence>
<dbReference type="InterPro" id="IPR015424">
    <property type="entry name" value="PyrdxlP-dep_Trfase"/>
</dbReference>
<evidence type="ECO:0000313" key="8">
    <source>
        <dbReference type="Proteomes" id="UP001430584"/>
    </source>
</evidence>
<comment type="caution">
    <text evidence="7">The sequence shown here is derived from an EMBL/GenBank/DDBJ whole genome shotgun (WGS) entry which is preliminary data.</text>
</comment>
<dbReference type="RefSeq" id="XP_066636828.1">
    <property type="nucleotide sequence ID" value="XM_066771549.1"/>
</dbReference>
<feature type="domain" description="Aminotransferase class I/classII large" evidence="6">
    <location>
        <begin position="153"/>
        <end position="494"/>
    </location>
</feature>
<evidence type="ECO:0000259" key="6">
    <source>
        <dbReference type="Pfam" id="PF00155"/>
    </source>
</evidence>
<evidence type="ECO:0000256" key="4">
    <source>
        <dbReference type="ARBA" id="ARBA00022679"/>
    </source>
</evidence>
<dbReference type="GeneID" id="92004117"/>
<reference evidence="7 8" key="1">
    <citation type="submission" date="2024-02" db="EMBL/GenBank/DDBJ databases">
        <title>De novo assembly and annotation of 12 fungi associated with fruit tree decline syndrome in Ontario, Canada.</title>
        <authorList>
            <person name="Sulman M."/>
            <person name="Ellouze W."/>
            <person name="Ilyukhin E."/>
        </authorList>
    </citation>
    <scope>NUCLEOTIDE SEQUENCE [LARGE SCALE GENOMIC DNA]</scope>
    <source>
        <strain evidence="7 8">FDS-637</strain>
    </source>
</reference>
<evidence type="ECO:0000256" key="3">
    <source>
        <dbReference type="ARBA" id="ARBA00022576"/>
    </source>
</evidence>
<gene>
    <name evidence="7" type="primary">ARO8_1</name>
    <name evidence="7" type="ORF">SLS55_000032</name>
</gene>
<dbReference type="GO" id="GO:0008483">
    <property type="term" value="F:transaminase activity"/>
    <property type="evidence" value="ECO:0007669"/>
    <property type="project" value="UniProtKB-KW"/>
</dbReference>
<keyword evidence="5" id="KW-0663">Pyridoxal phosphate</keyword>
<protein>
    <submittedName>
        <fullName evidence="7">Aromatic/aminoadipate aminotransferase 1</fullName>
    </submittedName>
</protein>
<organism evidence="7 8">
    <name type="scientific">Diplodia seriata</name>
    <dbReference type="NCBI Taxonomy" id="420778"/>
    <lineage>
        <taxon>Eukaryota</taxon>
        <taxon>Fungi</taxon>
        <taxon>Dikarya</taxon>
        <taxon>Ascomycota</taxon>
        <taxon>Pezizomycotina</taxon>
        <taxon>Dothideomycetes</taxon>
        <taxon>Dothideomycetes incertae sedis</taxon>
        <taxon>Botryosphaeriales</taxon>
        <taxon>Botryosphaeriaceae</taxon>
        <taxon>Diplodia</taxon>
    </lineage>
</organism>
<dbReference type="InterPro" id="IPR050859">
    <property type="entry name" value="Class-I_PLP-dep_aminotransf"/>
</dbReference>